<keyword evidence="11 16" id="KW-0460">Magnesium</keyword>
<feature type="active site" description="Tele-phosphohistidine intermediate" evidence="15">
    <location>
        <position position="78"/>
    </location>
</feature>
<gene>
    <name evidence="18" type="primary">lacF</name>
    <name evidence="19" type="ORF">BH747_10290</name>
    <name evidence="18" type="ORF">EVI01_22790</name>
</gene>
<evidence type="ECO:0000256" key="16">
    <source>
        <dbReference type="PIRSR" id="PIRSR000699-2"/>
    </source>
</evidence>
<dbReference type="CDD" id="cd00215">
    <property type="entry name" value="PTS_IIA_lac"/>
    <property type="match status" value="1"/>
</dbReference>
<evidence type="ECO:0000256" key="8">
    <source>
        <dbReference type="ARBA" id="ARBA00022679"/>
    </source>
</evidence>
<dbReference type="GO" id="GO:0009401">
    <property type="term" value="P:phosphoenolpyruvate-dependent sugar phosphotransferase system"/>
    <property type="evidence" value="ECO:0007669"/>
    <property type="project" value="UniProtKB-KW"/>
</dbReference>
<reference evidence="18 21" key="2">
    <citation type="submission" date="2019-07" db="EMBL/GenBank/DDBJ databases">
        <title>Whole genome shotgun sequence of Enterococcus villorum NBRC 100699.</title>
        <authorList>
            <person name="Hosoyama A."/>
            <person name="Uohara A."/>
            <person name="Ohji S."/>
            <person name="Ichikawa N."/>
        </authorList>
    </citation>
    <scope>NUCLEOTIDE SEQUENCE [LARGE SCALE GENOMIC DNA]</scope>
    <source>
        <strain evidence="18 21">NBRC 100699</strain>
    </source>
</reference>
<evidence type="ECO:0000256" key="11">
    <source>
        <dbReference type="ARBA" id="ARBA00022842"/>
    </source>
</evidence>
<comment type="cofactor">
    <cofactor evidence="16">
        <name>Mg(2+)</name>
        <dbReference type="ChEBI" id="CHEBI:18420"/>
    </cofactor>
    <text evidence="16">Binds 1 Mg(2+) ion per trimer.</text>
</comment>
<dbReference type="STRING" id="112904.BH747_10290"/>
<dbReference type="PROSITE" id="PS51095">
    <property type="entry name" value="PTS_EIIA_TYPE_3"/>
    <property type="match status" value="1"/>
</dbReference>
<organism evidence="19 20">
    <name type="scientific">Enterococcus villorum</name>
    <dbReference type="NCBI Taxonomy" id="112904"/>
    <lineage>
        <taxon>Bacteria</taxon>
        <taxon>Bacillati</taxon>
        <taxon>Bacillota</taxon>
        <taxon>Bacilli</taxon>
        <taxon>Lactobacillales</taxon>
        <taxon>Enterococcaceae</taxon>
        <taxon>Enterococcus</taxon>
    </lineage>
</organism>
<dbReference type="AlphaFoldDB" id="A0A1V8Y9M9"/>
<keyword evidence="9" id="KW-0598">Phosphotransferase system</keyword>
<evidence type="ECO:0000313" key="19">
    <source>
        <dbReference type="EMBL" id="OQO69285.1"/>
    </source>
</evidence>
<evidence type="ECO:0000256" key="13">
    <source>
        <dbReference type="ARBA" id="ARBA00031467"/>
    </source>
</evidence>
<comment type="subcellular location">
    <subcellularLocation>
        <location evidence="1">Cytoplasm</location>
    </subcellularLocation>
</comment>
<feature type="modified residue" description="Phosphohistidine; by HPr" evidence="17">
    <location>
        <position position="78"/>
    </location>
</feature>
<evidence type="ECO:0000256" key="17">
    <source>
        <dbReference type="PROSITE-ProRule" id="PRU00418"/>
    </source>
</evidence>
<reference evidence="19 20" key="1">
    <citation type="journal article" date="2017" name="BMC Microbiol.">
        <title>Comparative genomics of Enterococcus spp. isolated from bovine feces.</title>
        <authorList>
            <person name="Beukers A.G."/>
            <person name="Zaheer R."/>
            <person name="Goji N."/>
            <person name="Amoako K.K."/>
            <person name="Chaves A.V."/>
            <person name="Ward M.P."/>
            <person name="McAllister T.A."/>
        </authorList>
    </citation>
    <scope>NUCLEOTIDE SEQUENCE [LARGE SCALE GENOMIC DNA]</scope>
    <source>
        <strain evidence="19 20">F1129D 143</strain>
    </source>
</reference>
<keyword evidence="6" id="KW-0597">Phosphoprotein</keyword>
<keyword evidence="8" id="KW-0808">Transferase</keyword>
<evidence type="ECO:0000256" key="6">
    <source>
        <dbReference type="ARBA" id="ARBA00022553"/>
    </source>
</evidence>
<evidence type="ECO:0000256" key="9">
    <source>
        <dbReference type="ARBA" id="ARBA00022683"/>
    </source>
</evidence>
<dbReference type="GO" id="GO:0016740">
    <property type="term" value="F:transferase activity"/>
    <property type="evidence" value="ECO:0007669"/>
    <property type="project" value="UniProtKB-KW"/>
</dbReference>
<dbReference type="InterPro" id="IPR003188">
    <property type="entry name" value="PTS_IIA_lac/cel"/>
</dbReference>
<evidence type="ECO:0000256" key="5">
    <source>
        <dbReference type="ARBA" id="ARBA00022490"/>
    </source>
</evidence>
<dbReference type="GO" id="GO:0005737">
    <property type="term" value="C:cytoplasm"/>
    <property type="evidence" value="ECO:0007669"/>
    <property type="project" value="UniProtKB-SubCell"/>
</dbReference>
<protein>
    <recommendedName>
        <fullName evidence="3">PTS system lactose-specific EIIA component</fullName>
    </recommendedName>
    <alternativeName>
        <fullName evidence="12">EIIA-Lac</fullName>
    </alternativeName>
    <alternativeName>
        <fullName evidence="14">EIII-Lac</fullName>
    </alternativeName>
    <alternativeName>
        <fullName evidence="13">Lactose-specific phosphotransferase enzyme IIA component</fullName>
    </alternativeName>
</protein>
<feature type="binding site" evidence="16">
    <location>
        <position position="81"/>
    </location>
    <ligand>
        <name>Mg(2+)</name>
        <dbReference type="ChEBI" id="CHEBI:18420"/>
        <note>ligand shared between all trimeric partners</note>
    </ligand>
</feature>
<dbReference type="PIRSF" id="PIRSF000699">
    <property type="entry name" value="PTS_IILac_III"/>
    <property type="match status" value="1"/>
</dbReference>
<evidence type="ECO:0000256" key="7">
    <source>
        <dbReference type="ARBA" id="ARBA00022597"/>
    </source>
</evidence>
<dbReference type="PANTHER" id="PTHR34382">
    <property type="entry name" value="PTS SYSTEM N,N'-DIACETYLCHITOBIOSE-SPECIFIC EIIA COMPONENT"/>
    <property type="match status" value="1"/>
</dbReference>
<evidence type="ECO:0000256" key="1">
    <source>
        <dbReference type="ARBA" id="ARBA00004496"/>
    </source>
</evidence>
<comment type="subunit">
    <text evidence="2">Homotrimer.</text>
</comment>
<evidence type="ECO:0000256" key="3">
    <source>
        <dbReference type="ARBA" id="ARBA00014322"/>
    </source>
</evidence>
<evidence type="ECO:0000313" key="18">
    <source>
        <dbReference type="EMBL" id="GEL92942.1"/>
    </source>
</evidence>
<evidence type="ECO:0000256" key="12">
    <source>
        <dbReference type="ARBA" id="ARBA00030293"/>
    </source>
</evidence>
<evidence type="ECO:0000256" key="14">
    <source>
        <dbReference type="ARBA" id="ARBA00032708"/>
    </source>
</evidence>
<dbReference type="EMBL" id="MJEA01000011">
    <property type="protein sequence ID" value="OQO69285.1"/>
    <property type="molecule type" value="Genomic_DNA"/>
</dbReference>
<dbReference type="EMBL" id="BJWF01000039">
    <property type="protein sequence ID" value="GEL92942.1"/>
    <property type="molecule type" value="Genomic_DNA"/>
</dbReference>
<dbReference type="RefSeq" id="WP_010752341.1">
    <property type="nucleotide sequence ID" value="NZ_BJWF01000039.1"/>
</dbReference>
<dbReference type="OrthoDB" id="350602at2"/>
<evidence type="ECO:0000256" key="2">
    <source>
        <dbReference type="ARBA" id="ARBA00011233"/>
    </source>
</evidence>
<evidence type="ECO:0000256" key="15">
    <source>
        <dbReference type="PIRSR" id="PIRSR000699-1"/>
    </source>
</evidence>
<evidence type="ECO:0000256" key="10">
    <source>
        <dbReference type="ARBA" id="ARBA00022723"/>
    </source>
</evidence>
<dbReference type="InterPro" id="IPR036542">
    <property type="entry name" value="PTS_IIA_lac/cel_sf"/>
</dbReference>
<keyword evidence="10 16" id="KW-0479">Metal-binding</keyword>
<keyword evidence="5" id="KW-0963">Cytoplasm</keyword>
<dbReference type="Proteomes" id="UP000321830">
    <property type="component" value="Unassembled WGS sequence"/>
</dbReference>
<comment type="caution">
    <text evidence="19">The sequence shown here is derived from an EMBL/GenBank/DDBJ whole genome shotgun (WGS) entry which is preliminary data.</text>
</comment>
<sequence length="103" mass="11515">MDKEAVAMIGFEVVAFAGEARSKLIEAMSKAEKGEFDQANQLVEEANESLKEAHHSQTKMLAAEARGETIELGFIMVHAQDHLMTTLLLKDVIRHLFNIYKKA</sequence>
<dbReference type="PANTHER" id="PTHR34382:SF9">
    <property type="entry name" value="PHOSPHOTRANSFERASE SYSTEM SUGAR-SPECIFIC EII COMPONENT"/>
    <property type="match status" value="1"/>
</dbReference>
<proteinExistence type="predicted"/>
<dbReference type="GO" id="GO:0046872">
    <property type="term" value="F:metal ion binding"/>
    <property type="evidence" value="ECO:0007669"/>
    <property type="project" value="UniProtKB-KW"/>
</dbReference>
<keyword evidence="4" id="KW-0813">Transport</keyword>
<evidence type="ECO:0000256" key="4">
    <source>
        <dbReference type="ARBA" id="ARBA00022448"/>
    </source>
</evidence>
<evidence type="ECO:0000313" key="21">
    <source>
        <dbReference type="Proteomes" id="UP000321830"/>
    </source>
</evidence>
<dbReference type="SUPFAM" id="SSF46973">
    <property type="entry name" value="Enzyme IIa from lactose specific PTS, IIa-lac"/>
    <property type="match status" value="1"/>
</dbReference>
<dbReference type="Gene3D" id="1.20.58.80">
    <property type="entry name" value="Phosphotransferase system, lactose/cellobiose-type IIA subunit"/>
    <property type="match status" value="1"/>
</dbReference>
<evidence type="ECO:0000313" key="20">
    <source>
        <dbReference type="Proteomes" id="UP000192477"/>
    </source>
</evidence>
<dbReference type="Proteomes" id="UP000192477">
    <property type="component" value="Unassembled WGS sequence"/>
</dbReference>
<name>A0A1V8Y9M9_9ENTE</name>
<accession>A0A1V8Y9M9</accession>
<dbReference type="Pfam" id="PF02255">
    <property type="entry name" value="PTS_IIA"/>
    <property type="match status" value="1"/>
</dbReference>
<keyword evidence="7" id="KW-0762">Sugar transport</keyword>